<protein>
    <submittedName>
        <fullName evidence="1">Uncharacterized protein</fullName>
    </submittedName>
</protein>
<reference evidence="1 2" key="1">
    <citation type="submission" date="2019-09" db="EMBL/GenBank/DDBJ databases">
        <authorList>
            <person name="Leyn A S."/>
        </authorList>
    </citation>
    <scope>NUCLEOTIDE SEQUENCE [LARGE SCALE GENOMIC DNA]</scope>
    <source>
        <strain evidence="1">AA231_1</strain>
    </source>
</reference>
<proteinExistence type="predicted"/>
<sequence length="39" mass="4246">MRNRVRTRFLTHDPRGGPAAPVVLFEPVTGQAATIASRV</sequence>
<organism evidence="1 2">
    <name type="scientific">Amycolatopsis camponoti</name>
    <dbReference type="NCBI Taxonomy" id="2606593"/>
    <lineage>
        <taxon>Bacteria</taxon>
        <taxon>Bacillati</taxon>
        <taxon>Actinomycetota</taxon>
        <taxon>Actinomycetes</taxon>
        <taxon>Pseudonocardiales</taxon>
        <taxon>Pseudonocardiaceae</taxon>
        <taxon>Amycolatopsis</taxon>
    </lineage>
</organism>
<evidence type="ECO:0000313" key="2">
    <source>
        <dbReference type="Proteomes" id="UP000399805"/>
    </source>
</evidence>
<accession>A0A6I8LSU7</accession>
<evidence type="ECO:0000313" key="1">
    <source>
        <dbReference type="EMBL" id="VVJ20031.1"/>
    </source>
</evidence>
<dbReference type="Proteomes" id="UP000399805">
    <property type="component" value="Unassembled WGS sequence"/>
</dbReference>
<dbReference type="AlphaFoldDB" id="A0A6I8LSU7"/>
<keyword evidence="2" id="KW-1185">Reference proteome</keyword>
<name>A0A6I8LSU7_9PSEU</name>
<gene>
    <name evidence="1" type="ORF">AA23TX_05052</name>
</gene>
<dbReference type="EMBL" id="CABVGP010000002">
    <property type="protein sequence ID" value="VVJ20031.1"/>
    <property type="molecule type" value="Genomic_DNA"/>
</dbReference>